<comment type="subunit">
    <text evidence="8">Homodimer.</text>
</comment>
<dbReference type="AlphaFoldDB" id="A0A0R2RKA0"/>
<feature type="binding site" evidence="8">
    <location>
        <position position="11"/>
    </location>
    <ligand>
        <name>substrate</name>
    </ligand>
</feature>
<comment type="pathway">
    <text evidence="1 8">Amino-acid biosynthesis; L-lysine biosynthesis via DAP pathway; DL-2,6-diaminopimelate from LL-2,6-diaminopimelate: step 1/1.</text>
</comment>
<dbReference type="GO" id="GO:0008837">
    <property type="term" value="F:diaminopimelate epimerase activity"/>
    <property type="evidence" value="ECO:0007669"/>
    <property type="project" value="UniProtKB-UniRule"/>
</dbReference>
<feature type="binding site" evidence="8">
    <location>
        <begin position="74"/>
        <end position="75"/>
    </location>
    <ligand>
        <name>substrate</name>
    </ligand>
</feature>
<evidence type="ECO:0000256" key="6">
    <source>
        <dbReference type="ARBA" id="ARBA00023235"/>
    </source>
</evidence>
<feature type="binding site" evidence="8">
    <location>
        <position position="179"/>
    </location>
    <ligand>
        <name>substrate</name>
    </ligand>
</feature>
<dbReference type="EMBL" id="LIBO01000003">
    <property type="protein sequence ID" value="KRO63215.1"/>
    <property type="molecule type" value="Genomic_DNA"/>
</dbReference>
<sequence length="268" mass="28750">MRFWKLEGAGNDFIGLDGRKGGLGLNRGKIARLCDRRRGVGADGVLVVEKPRGRAADFRMRYYNADGGEAEMCGNGARCFALLARAATARAGKSLRVQTRAGLVVLQIFGKDVRVSMTEPGLPRLKRTIVAAGRKVTLDCINTGVPHAVEFVRSLASVDVARVGRAIRVHSAFAPAGTNVNFVQIGQGGRIEVRTYERGVEGETLACGTGVVASSILSSLRRGIRPPIRVKTKGGDLLKVDFEFEAGRAKKVTLQGPARIVYTGVLYV</sequence>
<accession>A0A0R2RKA0</accession>
<feature type="binding site" evidence="8">
    <location>
        <begin position="208"/>
        <end position="209"/>
    </location>
    <ligand>
        <name>substrate</name>
    </ligand>
</feature>
<dbReference type="PROSITE" id="PS01326">
    <property type="entry name" value="DAP_EPIMERASE"/>
    <property type="match status" value="1"/>
</dbReference>
<dbReference type="EC" id="5.1.1.7" evidence="3 8"/>
<reference evidence="10 11" key="1">
    <citation type="submission" date="2015-10" db="EMBL/GenBank/DDBJ databases">
        <title>Metagenome-Assembled Genomes uncover a global brackish microbiome.</title>
        <authorList>
            <person name="Hugerth L.W."/>
            <person name="Larsson J."/>
            <person name="Alneberg J."/>
            <person name="Lindh M.V."/>
            <person name="Legrand C."/>
            <person name="Pinhassi J."/>
            <person name="Andersson A.F."/>
        </authorList>
    </citation>
    <scope>NUCLEOTIDE SEQUENCE [LARGE SCALE GENOMIC DNA]</scope>
    <source>
        <strain evidence="10">BACL18 MAG-120507-bin52</strain>
    </source>
</reference>
<dbReference type="PANTHER" id="PTHR31689:SF0">
    <property type="entry name" value="DIAMINOPIMELATE EPIMERASE"/>
    <property type="match status" value="1"/>
</dbReference>
<evidence type="ECO:0000313" key="11">
    <source>
        <dbReference type="Proteomes" id="UP000051269"/>
    </source>
</evidence>
<feature type="active site" description="Proton acceptor" evidence="8">
    <location>
        <position position="207"/>
    </location>
</feature>
<evidence type="ECO:0000313" key="10">
    <source>
        <dbReference type="EMBL" id="KRO63215.1"/>
    </source>
</evidence>
<dbReference type="SUPFAM" id="SSF54506">
    <property type="entry name" value="Diaminopimelate epimerase-like"/>
    <property type="match status" value="2"/>
</dbReference>
<comment type="catalytic activity">
    <reaction evidence="7 8">
        <text>(2S,6S)-2,6-diaminopimelate = meso-2,6-diaminopimelate</text>
        <dbReference type="Rhea" id="RHEA:15393"/>
        <dbReference type="ChEBI" id="CHEBI:57609"/>
        <dbReference type="ChEBI" id="CHEBI:57791"/>
        <dbReference type="EC" id="5.1.1.7"/>
    </reaction>
</comment>
<organism evidence="10 11">
    <name type="scientific">Verrucomicrobia subdivision 6 bacterium BACL9 MAG-120507-bin52</name>
    <dbReference type="NCBI Taxonomy" id="1655590"/>
    <lineage>
        <taxon>Bacteria</taxon>
        <taxon>Pseudomonadati</taxon>
        <taxon>Verrucomicrobiota</taxon>
        <taxon>Verrucomicrobiia</taxon>
        <taxon>Verrucomicrobiales</taxon>
        <taxon>Verrucomicrobia subdivision 6</taxon>
    </lineage>
</organism>
<proteinExistence type="inferred from homology"/>
<dbReference type="PANTHER" id="PTHR31689">
    <property type="entry name" value="DIAMINOPIMELATE EPIMERASE, CHLOROPLASTIC"/>
    <property type="match status" value="1"/>
</dbReference>
<comment type="caution">
    <text evidence="8">Lacks conserved residue(s) required for the propagation of feature annotation.</text>
</comment>
<evidence type="ECO:0000256" key="4">
    <source>
        <dbReference type="ARBA" id="ARBA00022605"/>
    </source>
</evidence>
<feature type="active site" evidence="9">
    <location>
        <position position="73"/>
    </location>
</feature>
<keyword evidence="6 8" id="KW-0413">Isomerase</keyword>
<keyword evidence="5 8" id="KW-0457">Lysine biosynthesis</keyword>
<dbReference type="GO" id="GO:0005829">
    <property type="term" value="C:cytosol"/>
    <property type="evidence" value="ECO:0007669"/>
    <property type="project" value="TreeGrafter"/>
</dbReference>
<comment type="caution">
    <text evidence="10">The sequence shown here is derived from an EMBL/GenBank/DDBJ whole genome shotgun (WGS) entry which is preliminary data.</text>
</comment>
<feature type="site" description="Could be important to modulate the pK values of the two catalytic cysteine residues" evidence="8">
    <location>
        <position position="197"/>
    </location>
</feature>
<evidence type="ECO:0000256" key="8">
    <source>
        <dbReference type="HAMAP-Rule" id="MF_00197"/>
    </source>
</evidence>
<evidence type="ECO:0000256" key="1">
    <source>
        <dbReference type="ARBA" id="ARBA00005196"/>
    </source>
</evidence>
<dbReference type="NCBIfam" id="TIGR00652">
    <property type="entry name" value="DapF"/>
    <property type="match status" value="1"/>
</dbReference>
<dbReference type="Pfam" id="PF01678">
    <property type="entry name" value="DAP_epimerase"/>
    <property type="match status" value="2"/>
</dbReference>
<evidence type="ECO:0000256" key="5">
    <source>
        <dbReference type="ARBA" id="ARBA00023154"/>
    </source>
</evidence>
<dbReference type="UniPathway" id="UPA00034">
    <property type="reaction ID" value="UER00025"/>
</dbReference>
<dbReference type="HAMAP" id="MF_00197">
    <property type="entry name" value="DAP_epimerase"/>
    <property type="match status" value="1"/>
</dbReference>
<comment type="function">
    <text evidence="8">Catalyzes the stereoinversion of LL-2,6-diaminopimelate (L,L-DAP) to meso-diaminopimelate (meso-DAP), a precursor of L-lysine and an essential component of the bacterial peptidoglycan.</text>
</comment>
<comment type="subcellular location">
    <subcellularLocation>
        <location evidence="8">Cytoplasm</location>
    </subcellularLocation>
</comment>
<dbReference type="InterPro" id="IPR018510">
    <property type="entry name" value="DAP_epimerase_AS"/>
</dbReference>
<dbReference type="GO" id="GO:0009089">
    <property type="term" value="P:lysine biosynthetic process via diaminopimelate"/>
    <property type="evidence" value="ECO:0007669"/>
    <property type="project" value="UniProtKB-UniRule"/>
</dbReference>
<keyword evidence="8" id="KW-0963">Cytoplasm</keyword>
<feature type="binding site" evidence="8">
    <location>
        <begin position="197"/>
        <end position="198"/>
    </location>
    <ligand>
        <name>substrate</name>
    </ligand>
</feature>
<evidence type="ECO:0000256" key="7">
    <source>
        <dbReference type="ARBA" id="ARBA00051712"/>
    </source>
</evidence>
<protein>
    <recommendedName>
        <fullName evidence="3 8">Diaminopimelate epimerase</fullName>
        <shortName evidence="8">DAP epimerase</shortName>
        <ecNumber evidence="3 8">5.1.1.7</ecNumber>
    </recommendedName>
    <alternativeName>
        <fullName evidence="8">PLP-independent amino acid racemase</fullName>
    </alternativeName>
</protein>
<evidence type="ECO:0000256" key="3">
    <source>
        <dbReference type="ARBA" id="ARBA00013080"/>
    </source>
</evidence>
<keyword evidence="4 8" id="KW-0028">Amino-acid biosynthesis</keyword>
<feature type="active site" description="Proton donor" evidence="8">
    <location>
        <position position="73"/>
    </location>
</feature>
<comment type="similarity">
    <text evidence="2 8">Belongs to the diaminopimelate epimerase family.</text>
</comment>
<dbReference type="Gene3D" id="3.10.310.10">
    <property type="entry name" value="Diaminopimelate Epimerase, Chain A, domain 1"/>
    <property type="match status" value="2"/>
</dbReference>
<evidence type="ECO:0000256" key="2">
    <source>
        <dbReference type="ARBA" id="ARBA00010219"/>
    </source>
</evidence>
<evidence type="ECO:0000256" key="9">
    <source>
        <dbReference type="PROSITE-ProRule" id="PRU10125"/>
    </source>
</evidence>
<feature type="binding site" evidence="8">
    <location>
        <position position="64"/>
    </location>
    <ligand>
        <name>substrate</name>
    </ligand>
</feature>
<feature type="site" description="Could be important to modulate the pK values of the two catalytic cysteine residues" evidence="8">
    <location>
        <position position="147"/>
    </location>
</feature>
<name>A0A0R2RKA0_9BACT</name>
<dbReference type="InterPro" id="IPR001653">
    <property type="entry name" value="DAP_epimerase_DapF"/>
</dbReference>
<gene>
    <name evidence="8" type="primary">dapF</name>
    <name evidence="10" type="ORF">ABR82_04330</name>
</gene>
<dbReference type="Proteomes" id="UP000051269">
    <property type="component" value="Unassembled WGS sequence"/>
</dbReference>